<evidence type="ECO:0000256" key="8">
    <source>
        <dbReference type="SAM" id="Phobius"/>
    </source>
</evidence>
<dbReference type="Proteomes" id="UP000765338">
    <property type="component" value="Unassembled WGS sequence"/>
</dbReference>
<feature type="transmembrane region" description="Helical" evidence="8">
    <location>
        <begin position="315"/>
        <end position="334"/>
    </location>
</feature>
<evidence type="ECO:0000256" key="7">
    <source>
        <dbReference type="ARBA" id="ARBA00023136"/>
    </source>
</evidence>
<evidence type="ECO:0000313" key="9">
    <source>
        <dbReference type="EMBL" id="MBA5727766.1"/>
    </source>
</evidence>
<dbReference type="EMBL" id="PDLY01000004">
    <property type="protein sequence ID" value="MBA5727766.1"/>
    <property type="molecule type" value="Genomic_DNA"/>
</dbReference>
<evidence type="ECO:0000256" key="3">
    <source>
        <dbReference type="ARBA" id="ARBA00022676"/>
    </source>
</evidence>
<feature type="transmembrane region" description="Helical" evidence="8">
    <location>
        <begin position="12"/>
        <end position="34"/>
    </location>
</feature>
<reference evidence="9 10" key="1">
    <citation type="submission" date="2017-10" db="EMBL/GenBank/DDBJ databases">
        <authorList>
            <person name="Jakob F."/>
        </authorList>
    </citation>
    <scope>NUCLEOTIDE SEQUENCE [LARGE SCALE GENOMIC DNA]</scope>
    <source>
        <strain evidence="9 10">TMW 2.1889</strain>
    </source>
</reference>
<evidence type="ECO:0000313" key="10">
    <source>
        <dbReference type="Proteomes" id="UP000765338"/>
    </source>
</evidence>
<feature type="transmembrane region" description="Helical" evidence="8">
    <location>
        <begin position="120"/>
        <end position="141"/>
    </location>
</feature>
<dbReference type="PANTHER" id="PTHR33908:SF11">
    <property type="entry name" value="MEMBRANE PROTEIN"/>
    <property type="match status" value="1"/>
</dbReference>
<evidence type="ECO:0008006" key="11">
    <source>
        <dbReference type="Google" id="ProtNLM"/>
    </source>
</evidence>
<organism evidence="9 10">
    <name type="scientific">Bombella mellum</name>
    <dbReference type="NCBI Taxonomy" id="2039288"/>
    <lineage>
        <taxon>Bacteria</taxon>
        <taxon>Pseudomonadati</taxon>
        <taxon>Pseudomonadota</taxon>
        <taxon>Alphaproteobacteria</taxon>
        <taxon>Acetobacterales</taxon>
        <taxon>Acetobacteraceae</taxon>
        <taxon>Bombella</taxon>
    </lineage>
</organism>
<keyword evidence="6 8" id="KW-1133">Transmembrane helix</keyword>
<feature type="transmembrane region" description="Helical" evidence="8">
    <location>
        <begin position="287"/>
        <end position="303"/>
    </location>
</feature>
<evidence type="ECO:0000256" key="2">
    <source>
        <dbReference type="ARBA" id="ARBA00022475"/>
    </source>
</evidence>
<feature type="transmembrane region" description="Helical" evidence="8">
    <location>
        <begin position="346"/>
        <end position="363"/>
    </location>
</feature>
<dbReference type="InterPro" id="IPR050297">
    <property type="entry name" value="LipidA_mod_glycosyltrf_83"/>
</dbReference>
<keyword evidence="3" id="KW-0328">Glycosyltransferase</keyword>
<feature type="transmembrane region" description="Helical" evidence="8">
    <location>
        <begin position="193"/>
        <end position="209"/>
    </location>
</feature>
<dbReference type="PANTHER" id="PTHR33908">
    <property type="entry name" value="MANNOSYLTRANSFERASE YKCB-RELATED"/>
    <property type="match status" value="1"/>
</dbReference>
<evidence type="ECO:0000256" key="6">
    <source>
        <dbReference type="ARBA" id="ARBA00022989"/>
    </source>
</evidence>
<proteinExistence type="predicted"/>
<comment type="caution">
    <text evidence="9">The sequence shown here is derived from an EMBL/GenBank/DDBJ whole genome shotgun (WGS) entry which is preliminary data.</text>
</comment>
<accession>A0ABR5ZTW3</accession>
<evidence type="ECO:0000256" key="5">
    <source>
        <dbReference type="ARBA" id="ARBA00022692"/>
    </source>
</evidence>
<keyword evidence="10" id="KW-1185">Reference proteome</keyword>
<keyword evidence="4" id="KW-0808">Transferase</keyword>
<comment type="subcellular location">
    <subcellularLocation>
        <location evidence="1">Cell membrane</location>
        <topology evidence="1">Multi-pass membrane protein</topology>
    </subcellularLocation>
</comment>
<feature type="transmembrane region" description="Helical" evidence="8">
    <location>
        <begin position="216"/>
        <end position="238"/>
    </location>
</feature>
<gene>
    <name evidence="9" type="ORF">CPA56_07200</name>
</gene>
<evidence type="ECO:0000256" key="1">
    <source>
        <dbReference type="ARBA" id="ARBA00004651"/>
    </source>
</evidence>
<keyword evidence="2" id="KW-1003">Cell membrane</keyword>
<feature type="transmembrane region" description="Helical" evidence="8">
    <location>
        <begin position="90"/>
        <end position="113"/>
    </location>
</feature>
<sequence>MFVPSKKDRVIWCWCAVWAALFLLTCTRTVLVMFHHVPLDVNEGWNAQLASWTAGGDHQLYSSDRGFVFNNYPPLSFVLMGGLVRLGFDAIITGRILSCLSVLVSAALIARIIQVVTGRLAAALATAVLFLVTANTAFHGYFGMNDPQWLAQALMLGGLYVMVSRKPAELTWQRLFCCALLIVLGGFTKHNLVALPLAMFVWLLCVDMRKAALWSAMLGALLAVGFLSCYEVYGISFFRDVFLHQRVIRLGRVIHSVRQLPFMGGMLLVGVGVFCQRWRSVSLKDPSVLVMLFLVFGCLFGFLESLGEGVDYNCMFDAFVAAAILCGIGLARLSGPDGKRKQLARACWVMVLPLLCLLPFWGMSSYQEVQTVRLKDSEWQTYIQALRMRNTSLLCTDMALCYWADSRDAIDRFNLSQALKKNKEVVFLKDMIIQHRFSVVQLYGTMTHYSSGNIIFDSWLAKAGYRPVMDNGEMILLGYIR</sequence>
<keyword evidence="5 8" id="KW-0812">Transmembrane</keyword>
<name>A0ABR5ZTW3_9PROT</name>
<protein>
    <recommendedName>
        <fullName evidence="11">Glycosyltransferase RgtA/B/C/D-like domain-containing protein</fullName>
    </recommendedName>
</protein>
<evidence type="ECO:0000256" key="4">
    <source>
        <dbReference type="ARBA" id="ARBA00022679"/>
    </source>
</evidence>
<feature type="transmembrane region" description="Helical" evidence="8">
    <location>
        <begin position="258"/>
        <end position="275"/>
    </location>
</feature>
<keyword evidence="7 8" id="KW-0472">Membrane</keyword>